<reference evidence="1" key="2">
    <citation type="submission" date="2018-10" db="UniProtKB">
        <authorList>
            <consortium name="EnsemblPlants"/>
        </authorList>
    </citation>
    <scope>IDENTIFICATION</scope>
</reference>
<dbReference type="Gramene" id="TraesCAD_scaffold_000360_01G000900.1">
    <property type="protein sequence ID" value="TraesCAD_scaffold_000360_01G000900.1"/>
    <property type="gene ID" value="TraesCAD_scaffold_000360_01G000900"/>
</dbReference>
<dbReference type="Gramene" id="TraesCLE_scaffold_000357_01G000600.1">
    <property type="protein sequence ID" value="TraesCLE_scaffold_000357_01G000600.1"/>
    <property type="gene ID" value="TraesCLE_scaffold_000357_01G000600"/>
</dbReference>
<sequence>MSHVRSITTLESFKELHSCLLKFQILQVLDLESCRDL</sequence>
<reference evidence="1" key="1">
    <citation type="submission" date="2018-08" db="EMBL/GenBank/DDBJ databases">
        <authorList>
            <person name="Rossello M."/>
        </authorList>
    </citation>
    <scope>NUCLEOTIDE SEQUENCE [LARGE SCALE GENOMIC DNA]</scope>
    <source>
        <strain evidence="1">cv. Chinese Spring</strain>
    </source>
</reference>
<dbReference type="Gramene" id="TraesCS1D03G0024400.1">
    <property type="protein sequence ID" value="TraesCS1D03G0024400.1.CDS1"/>
    <property type="gene ID" value="TraesCS1D03G0024400"/>
</dbReference>
<dbReference type="SMR" id="A0A3B5ZMT3"/>
<dbReference type="Gramene" id="TraesWEE_scaffold_026667_01G000100.1">
    <property type="protein sequence ID" value="TraesWEE_scaffold_026667_01G000100.1"/>
    <property type="gene ID" value="TraesWEE_scaffold_026667_01G000100"/>
</dbReference>
<evidence type="ECO:0000313" key="2">
    <source>
        <dbReference type="Proteomes" id="UP000019116"/>
    </source>
</evidence>
<dbReference type="Gramene" id="TraesROB_scaffold_000109_01G000700.1">
    <property type="protein sequence ID" value="TraesROB_scaffold_000109_01G000700.1"/>
    <property type="gene ID" value="TraesROB_scaffold_000109_01G000700"/>
</dbReference>
<dbReference type="Gramene" id="TraesRN1D0100009200.1">
    <property type="protein sequence ID" value="TraesRN1D0100009200.1"/>
    <property type="gene ID" value="TraesRN1D0100009200"/>
</dbReference>
<dbReference type="EnsemblPlants" id="TraesCS1D02G011547.1">
    <property type="protein sequence ID" value="TraesCS1D02G011547.1.cds1"/>
    <property type="gene ID" value="TraesCS1D02G011547"/>
</dbReference>
<protein>
    <submittedName>
        <fullName evidence="1">Uncharacterized protein</fullName>
    </submittedName>
</protein>
<dbReference type="Proteomes" id="UP000019116">
    <property type="component" value="Chromosome 1D"/>
</dbReference>
<proteinExistence type="predicted"/>
<evidence type="ECO:0000313" key="1">
    <source>
        <dbReference type="EnsemblPlants" id="TraesCS1D02G011547.1.cds1"/>
    </source>
</evidence>
<dbReference type="AlphaFoldDB" id="A0A3B5ZMT3"/>
<accession>A0A3B5ZMT3</accession>
<organism evidence="1">
    <name type="scientific">Triticum aestivum</name>
    <name type="common">Wheat</name>
    <dbReference type="NCBI Taxonomy" id="4565"/>
    <lineage>
        <taxon>Eukaryota</taxon>
        <taxon>Viridiplantae</taxon>
        <taxon>Streptophyta</taxon>
        <taxon>Embryophyta</taxon>
        <taxon>Tracheophyta</taxon>
        <taxon>Spermatophyta</taxon>
        <taxon>Magnoliopsida</taxon>
        <taxon>Liliopsida</taxon>
        <taxon>Poales</taxon>
        <taxon>Poaceae</taxon>
        <taxon>BOP clade</taxon>
        <taxon>Pooideae</taxon>
        <taxon>Triticodae</taxon>
        <taxon>Triticeae</taxon>
        <taxon>Triticinae</taxon>
        <taxon>Triticum</taxon>
    </lineage>
</organism>
<name>A0A3B5ZMT3_WHEAT</name>
<keyword evidence="2" id="KW-1185">Reference proteome</keyword>
<dbReference type="Gramene" id="TraesCS1D02G011547.1">
    <property type="protein sequence ID" value="TraesCS1D02G011547.1.cds1"/>
    <property type="gene ID" value="TraesCS1D02G011547"/>
</dbReference>